<sequence length="567" mass="63683">MASLTRLVRALSAEPWVPGVWAGCVARSAFISSCDSVKSHGAQTAAPPVPSSIRTILRFQSQFTRGVRMTDSEHPGTMMTSSRESEKEFLSKVFDLILKEGVEKQLNGDCKVVNFKHPEELLKTFDFKLQDDPETTERLLELCQDTYDYSVKTGHPQFFNTNFNGQDTFGLAGAMISDSLNTSQYTFDNAPVFTLMEHEVLGKIRDLCGFESGDGILTPGGTLANLFAVNLARYRINPNFRKQGIYGSKPMKIFVSDQSHYSFVKGAVFMGIGTDNLVVIPTDDRGKMIPEKLEEAIILVKEQGHIPLMVAATCGSTVLASYDPLEPIADICERHGDIWLHVDAAWGGGAMMTRKYRHLLKGIHRVKSLTWCLHKMMGVPFQCTSFVVNGNKDLMTKCHAANAEYLFQPDKFYDVSYDTGDKTLQCGRRVDIFKLWLMWKAKGNKGFDAETTHKFDMARSLADLIKNTEGFQLVQEPECTNVCFWYIPECLRGKEQNADYFKRLSKVAPQVKEAMTLEGTMLLTFQPNEVKSHVNFFKVGIGSARIKDENLAFILEEIQRLGKDIKV</sequence>
<keyword evidence="3" id="KW-0210">Decarboxylase</keyword>
<comment type="cofactor">
    <cofactor evidence="1 6 7">
        <name>pyridoxal 5'-phosphate</name>
        <dbReference type="ChEBI" id="CHEBI:597326"/>
    </cofactor>
</comment>
<dbReference type="InParanoid" id="A0A7M7NMY4"/>
<reference evidence="8" key="2">
    <citation type="submission" date="2021-01" db="UniProtKB">
        <authorList>
            <consortium name="EnsemblMetazoa"/>
        </authorList>
    </citation>
    <scope>IDENTIFICATION</scope>
</reference>
<dbReference type="InterPro" id="IPR015424">
    <property type="entry name" value="PyrdxlP-dep_Trfase"/>
</dbReference>
<dbReference type="AlphaFoldDB" id="A0A7M7NMY4"/>
<dbReference type="Gene3D" id="3.90.1150.170">
    <property type="match status" value="1"/>
</dbReference>
<dbReference type="InterPro" id="IPR002129">
    <property type="entry name" value="PyrdxlP-dep_de-COase"/>
</dbReference>
<evidence type="ECO:0000256" key="1">
    <source>
        <dbReference type="ARBA" id="ARBA00001933"/>
    </source>
</evidence>
<dbReference type="GO" id="GO:0005737">
    <property type="term" value="C:cytoplasm"/>
    <property type="evidence" value="ECO:0000318"/>
    <property type="project" value="GO_Central"/>
</dbReference>
<dbReference type="GeneID" id="591383"/>
<evidence type="ECO:0000256" key="3">
    <source>
        <dbReference type="ARBA" id="ARBA00022793"/>
    </source>
</evidence>
<evidence type="ECO:0000313" key="8">
    <source>
        <dbReference type="EnsemblMetazoa" id="XP_030838844"/>
    </source>
</evidence>
<evidence type="ECO:0008006" key="10">
    <source>
        <dbReference type="Google" id="ProtNLM"/>
    </source>
</evidence>
<dbReference type="EnsemblMetazoa" id="XM_030982984">
    <property type="protein sequence ID" value="XP_030838844"/>
    <property type="gene ID" value="LOC591383"/>
</dbReference>
<evidence type="ECO:0000256" key="5">
    <source>
        <dbReference type="ARBA" id="ARBA00023239"/>
    </source>
</evidence>
<dbReference type="Gene3D" id="3.40.640.10">
    <property type="entry name" value="Type I PLP-dependent aspartate aminotransferase-like (Major domain)"/>
    <property type="match status" value="1"/>
</dbReference>
<dbReference type="GO" id="GO:0030170">
    <property type="term" value="F:pyridoxal phosphate binding"/>
    <property type="evidence" value="ECO:0007669"/>
    <property type="project" value="InterPro"/>
</dbReference>
<evidence type="ECO:0000256" key="6">
    <source>
        <dbReference type="PIRSR" id="PIRSR602129-50"/>
    </source>
</evidence>
<accession>A0A7M7NMY4</accession>
<protein>
    <recommendedName>
        <fullName evidence="10">Cysteine sulfinic acid decarboxylase</fullName>
    </recommendedName>
</protein>
<evidence type="ECO:0000256" key="4">
    <source>
        <dbReference type="ARBA" id="ARBA00022898"/>
    </source>
</evidence>
<dbReference type="KEGG" id="spu:591383"/>
<dbReference type="SUPFAM" id="SSF53383">
    <property type="entry name" value="PLP-dependent transferases"/>
    <property type="match status" value="1"/>
</dbReference>
<dbReference type="InterPro" id="IPR015421">
    <property type="entry name" value="PyrdxlP-dep_Trfase_major"/>
</dbReference>
<dbReference type="PANTHER" id="PTHR45677:SF8">
    <property type="entry name" value="CYSTEINE SULFINIC ACID DECARBOXYLASE"/>
    <property type="match status" value="1"/>
</dbReference>
<dbReference type="FunCoup" id="A0A7M7NMY4">
    <property type="interactions" value="35"/>
</dbReference>
<keyword evidence="9" id="KW-1185">Reference proteome</keyword>
<keyword evidence="5 7" id="KW-0456">Lyase</keyword>
<organism evidence="8 9">
    <name type="scientific">Strongylocentrotus purpuratus</name>
    <name type="common">Purple sea urchin</name>
    <dbReference type="NCBI Taxonomy" id="7668"/>
    <lineage>
        <taxon>Eukaryota</taxon>
        <taxon>Metazoa</taxon>
        <taxon>Echinodermata</taxon>
        <taxon>Eleutherozoa</taxon>
        <taxon>Echinozoa</taxon>
        <taxon>Echinoidea</taxon>
        <taxon>Euechinoidea</taxon>
        <taxon>Echinacea</taxon>
        <taxon>Camarodonta</taxon>
        <taxon>Echinidea</taxon>
        <taxon>Strongylocentrotidae</taxon>
        <taxon>Strongylocentrotus</taxon>
    </lineage>
</organism>
<evidence type="ECO:0000313" key="9">
    <source>
        <dbReference type="Proteomes" id="UP000007110"/>
    </source>
</evidence>
<dbReference type="GO" id="GO:0016831">
    <property type="term" value="F:carboxy-lyase activity"/>
    <property type="evidence" value="ECO:0000318"/>
    <property type="project" value="GO_Central"/>
</dbReference>
<dbReference type="OrthoDB" id="392571at2759"/>
<feature type="modified residue" description="N6-(pyridoxal phosphate)lysine" evidence="6">
    <location>
        <position position="375"/>
    </location>
</feature>
<dbReference type="Proteomes" id="UP000007110">
    <property type="component" value="Unassembled WGS sequence"/>
</dbReference>
<proteinExistence type="inferred from homology"/>
<name>A0A7M7NMY4_STRPU</name>
<comment type="similarity">
    <text evidence="2 7">Belongs to the group II decarboxylase family.</text>
</comment>
<dbReference type="RefSeq" id="XP_030838844.1">
    <property type="nucleotide sequence ID" value="XM_030982984.1"/>
</dbReference>
<evidence type="ECO:0000256" key="2">
    <source>
        <dbReference type="ARBA" id="ARBA00009533"/>
    </source>
</evidence>
<keyword evidence="4 6" id="KW-0663">Pyridoxal phosphate</keyword>
<dbReference type="Pfam" id="PF00282">
    <property type="entry name" value="Pyridoxal_deC"/>
    <property type="match status" value="1"/>
</dbReference>
<dbReference type="GO" id="GO:0019752">
    <property type="term" value="P:carboxylic acid metabolic process"/>
    <property type="evidence" value="ECO:0007669"/>
    <property type="project" value="InterPro"/>
</dbReference>
<dbReference type="OMA" id="KEETPEW"/>
<dbReference type="PANTHER" id="PTHR45677">
    <property type="entry name" value="GLUTAMATE DECARBOXYLASE-RELATED"/>
    <property type="match status" value="1"/>
</dbReference>
<evidence type="ECO:0000256" key="7">
    <source>
        <dbReference type="RuleBase" id="RU000382"/>
    </source>
</evidence>
<reference evidence="9" key="1">
    <citation type="submission" date="2015-02" db="EMBL/GenBank/DDBJ databases">
        <title>Genome sequencing for Strongylocentrotus purpuratus.</title>
        <authorList>
            <person name="Murali S."/>
            <person name="Liu Y."/>
            <person name="Vee V."/>
            <person name="English A."/>
            <person name="Wang M."/>
            <person name="Skinner E."/>
            <person name="Han Y."/>
            <person name="Muzny D.M."/>
            <person name="Worley K.C."/>
            <person name="Gibbs R.A."/>
        </authorList>
    </citation>
    <scope>NUCLEOTIDE SEQUENCE</scope>
</reference>